<keyword evidence="6" id="KW-0812">Transmembrane</keyword>
<dbReference type="PANTHER" id="PTHR46398">
    <property type="entry name" value="ALPHA/BETA-HYDROLASES SUPERFAMILY PROTEIN"/>
    <property type="match status" value="1"/>
</dbReference>
<keyword evidence="6" id="KW-1133">Transmembrane helix</keyword>
<dbReference type="GO" id="GO:0008234">
    <property type="term" value="F:cysteine-type peptidase activity"/>
    <property type="evidence" value="ECO:0007669"/>
    <property type="project" value="InterPro"/>
</dbReference>
<dbReference type="Gene3D" id="3.40.395.10">
    <property type="entry name" value="Adenoviral Proteinase, Chain A"/>
    <property type="match status" value="1"/>
</dbReference>
<evidence type="ECO:0000256" key="4">
    <source>
        <dbReference type="SAM" id="Coils"/>
    </source>
</evidence>
<comment type="caution">
    <text evidence="8">The sequence shown here is derived from an EMBL/GenBank/DDBJ whole genome shotgun (WGS) entry which is preliminary data.</text>
</comment>
<evidence type="ECO:0000256" key="6">
    <source>
        <dbReference type="SAM" id="Phobius"/>
    </source>
</evidence>
<dbReference type="Proteomes" id="UP000306102">
    <property type="component" value="Unassembled WGS sequence"/>
</dbReference>
<feature type="coiled-coil region" evidence="4">
    <location>
        <begin position="430"/>
        <end position="500"/>
    </location>
</feature>
<evidence type="ECO:0000313" key="8">
    <source>
        <dbReference type="EMBL" id="THG19441.1"/>
    </source>
</evidence>
<protein>
    <recommendedName>
        <fullName evidence="7">Ubiquitin-like protease family profile domain-containing protein</fullName>
    </recommendedName>
</protein>
<feature type="region of interest" description="Disordered" evidence="5">
    <location>
        <begin position="1144"/>
        <end position="1187"/>
    </location>
</feature>
<dbReference type="InterPro" id="IPR038765">
    <property type="entry name" value="Papain-like_cys_pep_sf"/>
</dbReference>
<evidence type="ECO:0000256" key="5">
    <source>
        <dbReference type="SAM" id="MobiDB-lite"/>
    </source>
</evidence>
<sequence length="1218" mass="137853">MLSWSVWVLFVVVLPYVMLFALLVWVGVFPCIIFDSSTVHSPWTRSCEKQRAAEASGSKAHKVGVKMEGRILYKQMKVVNNAVARNVSKGNEYPQRLAHTRINYRSNVAGIIKLVSSVKLRKAHMNQLKRTRFWVMIEAIHINKLNHNEFRKCDDLISKIIKTYDPRDNAFHIGGANVKFASSDVRLIFGLQCGKRRLDLSPGQRPVSDFIQRRCRDTSRLTSKLVKSLFVEVVNGWTKQDEEDVAKLLALYICGKLFFANSSETISWAFVRYMNDLDTVRMYDWTGAIMTTLMGPVKEFHRMPWTVIGCVVALLVKVDRLRSFESEREMMGADVVVFENVQSYVVDCVGGDDAFVDELKGDGRHTEAAIHTDNVEFGFGDVRKECSSWEGHKPEMTVGGKGTDALHGSTSGKDNEGVNDSKVNEYGSAIAILELENKRKDEMIALLEEEVAGLKRKLEAQAVNIVGGFECVLGIKNEEVDKLKKENIELRRSVLVLEDQLADRDVHVVTQAFNDVEVWGDGVGGSVARVRVGGQVVYDVSPIRAGMGGANMCSEAVGPNVGCVVVDSDGEQCGRNVDGIVNVDLSDADRGVIVSGGQTFFVRNIKKKVRQERKLPDFEYPILHGRSKKSVADSYRVVRDDDCVKSDGVVDVDAVVVKGNKWSEFDKNNRLGVWKMMTVEEKCRIKQGYDRHGDRAVMWEDGEVGVVVDFSDVKNLIRQSSICGNDMVKNDDVRAMKKFVRTNVSTASDCRFIHFPMCRDGHWTLVVYDTKDGTWKHYNPMRQRGDRTDVHHNVATLLTLLEFGLDEQSILANFSSSLEAVIKCPQQKPGTMISYQEHRPRWKIYSNRSCGINALDSLPCLLFAVCWRDTFIPEGRKLKDPRRLYAPGRMYHIVERKFCRCGRYPPEVRTAIPVDGRFEHIVLSCNATKDHAIVWIEREAEKALELSRPPLLCGEPYRHHLTTTMSTSEPVQAAHLYSSIPVAMHDPIGTISVPRLSWRHIDHETAPLRYESWDREVDLIPSLVKKSWPPVGSSWMPSSVTKKSQPSWKAILLGLLLSRPQLRIKFLHPRWLPLQEFLFGWHQHYYTDSGRTQPQKLAQERMPEYHKETTTAAPRVQKIERLQTIEKEHKDALERAVSLNIPHAVTADEEEEQPSPSKEEECVEGGDGDDTESSTNEPKTKSLSRGGRTNWDLVVQKLFKKYPLGEMLLKKDDTVASK</sequence>
<dbReference type="InterPro" id="IPR003653">
    <property type="entry name" value="Peptidase_C48_C"/>
</dbReference>
<feature type="region of interest" description="Disordered" evidence="5">
    <location>
        <begin position="391"/>
        <end position="420"/>
    </location>
</feature>
<dbReference type="GO" id="GO:0006508">
    <property type="term" value="P:proteolysis"/>
    <property type="evidence" value="ECO:0007669"/>
    <property type="project" value="UniProtKB-KW"/>
</dbReference>
<feature type="transmembrane region" description="Helical" evidence="6">
    <location>
        <begin position="7"/>
        <end position="28"/>
    </location>
</feature>
<dbReference type="AlphaFoldDB" id="A0A4S4ERJ3"/>
<accession>A0A4S4ERJ3</accession>
<evidence type="ECO:0000256" key="2">
    <source>
        <dbReference type="ARBA" id="ARBA00022670"/>
    </source>
</evidence>
<gene>
    <name evidence="8" type="ORF">TEA_021960</name>
</gene>
<dbReference type="PANTHER" id="PTHR46398:SF7">
    <property type="entry name" value="ALPHA_BETA-HYDROLASES SUPERFAMILY PROTEIN"/>
    <property type="match status" value="1"/>
</dbReference>
<keyword evidence="3" id="KW-0378">Hydrolase</keyword>
<comment type="similarity">
    <text evidence="1">Belongs to the peptidase C48 family.</text>
</comment>
<keyword evidence="4" id="KW-0175">Coiled coil</keyword>
<dbReference type="EMBL" id="SDRB02002425">
    <property type="protein sequence ID" value="THG19441.1"/>
    <property type="molecule type" value="Genomic_DNA"/>
</dbReference>
<evidence type="ECO:0000256" key="3">
    <source>
        <dbReference type="ARBA" id="ARBA00022801"/>
    </source>
</evidence>
<keyword evidence="9" id="KW-1185">Reference proteome</keyword>
<feature type="compositionally biased region" description="Polar residues" evidence="5">
    <location>
        <begin position="1173"/>
        <end position="1183"/>
    </location>
</feature>
<reference evidence="8 9" key="1">
    <citation type="journal article" date="2018" name="Proc. Natl. Acad. Sci. U.S.A.">
        <title>Draft genome sequence of Camellia sinensis var. sinensis provides insights into the evolution of the tea genome and tea quality.</title>
        <authorList>
            <person name="Wei C."/>
            <person name="Yang H."/>
            <person name="Wang S."/>
            <person name="Zhao J."/>
            <person name="Liu C."/>
            <person name="Gao L."/>
            <person name="Xia E."/>
            <person name="Lu Y."/>
            <person name="Tai Y."/>
            <person name="She G."/>
            <person name="Sun J."/>
            <person name="Cao H."/>
            <person name="Tong W."/>
            <person name="Gao Q."/>
            <person name="Li Y."/>
            <person name="Deng W."/>
            <person name="Jiang X."/>
            <person name="Wang W."/>
            <person name="Chen Q."/>
            <person name="Zhang S."/>
            <person name="Li H."/>
            <person name="Wu J."/>
            <person name="Wang P."/>
            <person name="Li P."/>
            <person name="Shi C."/>
            <person name="Zheng F."/>
            <person name="Jian J."/>
            <person name="Huang B."/>
            <person name="Shan D."/>
            <person name="Shi M."/>
            <person name="Fang C."/>
            <person name="Yue Y."/>
            <person name="Li F."/>
            <person name="Li D."/>
            <person name="Wei S."/>
            <person name="Han B."/>
            <person name="Jiang C."/>
            <person name="Yin Y."/>
            <person name="Xia T."/>
            <person name="Zhang Z."/>
            <person name="Bennetzen J.L."/>
            <person name="Zhao S."/>
            <person name="Wan X."/>
        </authorList>
    </citation>
    <scope>NUCLEOTIDE SEQUENCE [LARGE SCALE GENOMIC DNA]</scope>
    <source>
        <strain evidence="9">cv. Shuchazao</strain>
        <tissue evidence="8">Leaf</tissue>
    </source>
</reference>
<evidence type="ECO:0000259" key="7">
    <source>
        <dbReference type="Pfam" id="PF02902"/>
    </source>
</evidence>
<dbReference type="SUPFAM" id="SSF54001">
    <property type="entry name" value="Cysteine proteinases"/>
    <property type="match status" value="1"/>
</dbReference>
<name>A0A4S4ERJ3_CAMSN</name>
<evidence type="ECO:0000313" key="9">
    <source>
        <dbReference type="Proteomes" id="UP000306102"/>
    </source>
</evidence>
<dbReference type="Pfam" id="PF02902">
    <property type="entry name" value="Peptidase_C48"/>
    <property type="match status" value="1"/>
</dbReference>
<feature type="compositionally biased region" description="Acidic residues" evidence="5">
    <location>
        <begin position="1161"/>
        <end position="1172"/>
    </location>
</feature>
<feature type="domain" description="Ubiquitin-like protease family profile" evidence="7">
    <location>
        <begin position="730"/>
        <end position="828"/>
    </location>
</feature>
<keyword evidence="2" id="KW-0645">Protease</keyword>
<organism evidence="8 9">
    <name type="scientific">Camellia sinensis var. sinensis</name>
    <name type="common">China tea</name>
    <dbReference type="NCBI Taxonomy" id="542762"/>
    <lineage>
        <taxon>Eukaryota</taxon>
        <taxon>Viridiplantae</taxon>
        <taxon>Streptophyta</taxon>
        <taxon>Embryophyta</taxon>
        <taxon>Tracheophyta</taxon>
        <taxon>Spermatophyta</taxon>
        <taxon>Magnoliopsida</taxon>
        <taxon>eudicotyledons</taxon>
        <taxon>Gunneridae</taxon>
        <taxon>Pentapetalae</taxon>
        <taxon>asterids</taxon>
        <taxon>Ericales</taxon>
        <taxon>Theaceae</taxon>
        <taxon>Camellia</taxon>
    </lineage>
</organism>
<keyword evidence="6" id="KW-0472">Membrane</keyword>
<proteinExistence type="inferred from homology"/>
<evidence type="ECO:0000256" key="1">
    <source>
        <dbReference type="ARBA" id="ARBA00005234"/>
    </source>
</evidence>